<dbReference type="Proteomes" id="UP001597046">
    <property type="component" value="Unassembled WGS sequence"/>
</dbReference>
<dbReference type="Gene3D" id="2.102.10.10">
    <property type="entry name" value="Rieske [2Fe-2S] iron-sulphur domain"/>
    <property type="match status" value="1"/>
</dbReference>
<sequence>MTEPSPSRTAEQSSSFATEHDSPLEPIDGSTDAHTGAADHRVTGLTDRRGVLKVAGVVGAGALAACSSPPVPSATGGSSSSAASSGAGSSAAPSAPSGGGTPSSEVPVGGAKFFPDTKTVVTQPVAGTFKAFDTTCPHQGCAVSSVADNQIVCPCHQSHFDLTTGEPTPDSQAKRALTAKQVTVTGDTFTVA</sequence>
<evidence type="ECO:0000256" key="3">
    <source>
        <dbReference type="ARBA" id="ARBA00023004"/>
    </source>
</evidence>
<evidence type="ECO:0000259" key="6">
    <source>
        <dbReference type="PROSITE" id="PS51296"/>
    </source>
</evidence>
<dbReference type="EMBL" id="JBHTKH010000006">
    <property type="protein sequence ID" value="MFD1054876.1"/>
    <property type="molecule type" value="Genomic_DNA"/>
</dbReference>
<evidence type="ECO:0000256" key="4">
    <source>
        <dbReference type="ARBA" id="ARBA00023014"/>
    </source>
</evidence>
<dbReference type="Pfam" id="PF00355">
    <property type="entry name" value="Rieske"/>
    <property type="match status" value="1"/>
</dbReference>
<keyword evidence="3" id="KW-0408">Iron</keyword>
<feature type="compositionally biased region" description="Low complexity" evidence="5">
    <location>
        <begin position="65"/>
        <end position="96"/>
    </location>
</feature>
<feature type="compositionally biased region" description="Polar residues" evidence="5">
    <location>
        <begin position="1"/>
        <end position="17"/>
    </location>
</feature>
<protein>
    <submittedName>
        <fullName evidence="7">Rieske (2Fe-2S) protein</fullName>
    </submittedName>
</protein>
<evidence type="ECO:0000313" key="7">
    <source>
        <dbReference type="EMBL" id="MFD1054876.1"/>
    </source>
</evidence>
<dbReference type="InterPro" id="IPR036922">
    <property type="entry name" value="Rieske_2Fe-2S_sf"/>
</dbReference>
<feature type="region of interest" description="Disordered" evidence="5">
    <location>
        <begin position="65"/>
        <end position="110"/>
    </location>
</feature>
<gene>
    <name evidence="7" type="ORF">ACFQ2V_11215</name>
</gene>
<dbReference type="PROSITE" id="PS51296">
    <property type="entry name" value="RIESKE"/>
    <property type="match status" value="1"/>
</dbReference>
<dbReference type="SUPFAM" id="SSF50022">
    <property type="entry name" value="ISP domain"/>
    <property type="match status" value="1"/>
</dbReference>
<keyword evidence="8" id="KW-1185">Reference proteome</keyword>
<evidence type="ECO:0000256" key="5">
    <source>
        <dbReference type="SAM" id="MobiDB-lite"/>
    </source>
</evidence>
<dbReference type="InterPro" id="IPR017941">
    <property type="entry name" value="Rieske_2Fe-2S"/>
</dbReference>
<feature type="compositionally biased region" description="Basic and acidic residues" evidence="5">
    <location>
        <begin position="37"/>
        <end position="49"/>
    </location>
</feature>
<evidence type="ECO:0000256" key="1">
    <source>
        <dbReference type="ARBA" id="ARBA00022714"/>
    </source>
</evidence>
<evidence type="ECO:0000256" key="2">
    <source>
        <dbReference type="ARBA" id="ARBA00022723"/>
    </source>
</evidence>
<dbReference type="PROSITE" id="PS51318">
    <property type="entry name" value="TAT"/>
    <property type="match status" value="1"/>
</dbReference>
<evidence type="ECO:0000313" key="8">
    <source>
        <dbReference type="Proteomes" id="UP001597046"/>
    </source>
</evidence>
<keyword evidence="1" id="KW-0001">2Fe-2S</keyword>
<dbReference type="CDD" id="cd03467">
    <property type="entry name" value="Rieske"/>
    <property type="match status" value="1"/>
</dbReference>
<reference evidence="8" key="1">
    <citation type="journal article" date="2019" name="Int. J. Syst. Evol. Microbiol.">
        <title>The Global Catalogue of Microorganisms (GCM) 10K type strain sequencing project: providing services to taxonomists for standard genome sequencing and annotation.</title>
        <authorList>
            <consortium name="The Broad Institute Genomics Platform"/>
            <consortium name="The Broad Institute Genome Sequencing Center for Infectious Disease"/>
            <person name="Wu L."/>
            <person name="Ma J."/>
        </authorList>
    </citation>
    <scope>NUCLEOTIDE SEQUENCE [LARGE SCALE GENOMIC DNA]</scope>
    <source>
        <strain evidence="8">CCUG 57508</strain>
    </source>
</reference>
<feature type="domain" description="Rieske" evidence="6">
    <location>
        <begin position="98"/>
        <end position="191"/>
    </location>
</feature>
<dbReference type="InterPro" id="IPR006311">
    <property type="entry name" value="TAT_signal"/>
</dbReference>
<accession>A0ABW3MWG4</accession>
<name>A0ABW3MWG4_9MICO</name>
<keyword evidence="4" id="KW-0411">Iron-sulfur</keyword>
<feature type="region of interest" description="Disordered" evidence="5">
    <location>
        <begin position="1"/>
        <end position="49"/>
    </location>
</feature>
<dbReference type="RefSeq" id="WP_386052779.1">
    <property type="nucleotide sequence ID" value="NZ_JBHTKH010000006.1"/>
</dbReference>
<organism evidence="7 8">
    <name type="scientific">Terrabacter terrigena</name>
    <dbReference type="NCBI Taxonomy" id="574718"/>
    <lineage>
        <taxon>Bacteria</taxon>
        <taxon>Bacillati</taxon>
        <taxon>Actinomycetota</taxon>
        <taxon>Actinomycetes</taxon>
        <taxon>Micrococcales</taxon>
        <taxon>Intrasporangiaceae</taxon>
        <taxon>Terrabacter</taxon>
    </lineage>
</organism>
<comment type="caution">
    <text evidence="7">The sequence shown here is derived from an EMBL/GenBank/DDBJ whole genome shotgun (WGS) entry which is preliminary data.</text>
</comment>
<keyword evidence="2" id="KW-0479">Metal-binding</keyword>
<proteinExistence type="predicted"/>